<evidence type="ECO:0000256" key="1">
    <source>
        <dbReference type="ARBA" id="ARBA00022723"/>
    </source>
</evidence>
<dbReference type="GO" id="GO:0140663">
    <property type="term" value="F:ATP-dependent FeS chaperone activity"/>
    <property type="evidence" value="ECO:0007669"/>
    <property type="project" value="InterPro"/>
</dbReference>
<keyword evidence="6" id="KW-0378">Hydrolase</keyword>
<evidence type="ECO:0000256" key="4">
    <source>
        <dbReference type="ARBA" id="ARBA00023004"/>
    </source>
</evidence>
<keyword evidence="5 6" id="KW-0411">Iron-sulfur</keyword>
<dbReference type="STRING" id="476157.GCA_001663155_02448"/>
<protein>
    <recommendedName>
        <fullName evidence="6">Iron-sulfur cluster carrier protein</fullName>
    </recommendedName>
</protein>
<dbReference type="PANTHER" id="PTHR42961:SF2">
    <property type="entry name" value="IRON-SULFUR PROTEIN NUBPL"/>
    <property type="match status" value="1"/>
</dbReference>
<dbReference type="InterPro" id="IPR019591">
    <property type="entry name" value="Mrp/NBP35_ATP-bd"/>
</dbReference>
<dbReference type="InterPro" id="IPR027417">
    <property type="entry name" value="P-loop_NTPase"/>
</dbReference>
<dbReference type="OrthoDB" id="9809679at2"/>
<dbReference type="Proteomes" id="UP000320547">
    <property type="component" value="Unassembled WGS sequence"/>
</dbReference>
<dbReference type="GO" id="GO:0016226">
    <property type="term" value="P:iron-sulfur cluster assembly"/>
    <property type="evidence" value="ECO:0007669"/>
    <property type="project" value="InterPro"/>
</dbReference>
<evidence type="ECO:0000313" key="7">
    <source>
        <dbReference type="EMBL" id="TWJ09274.1"/>
    </source>
</evidence>
<dbReference type="RefSeq" id="WP_067601687.1">
    <property type="nucleotide sequence ID" value="NZ_CP015963.1"/>
</dbReference>
<dbReference type="GO" id="GO:0046872">
    <property type="term" value="F:metal ion binding"/>
    <property type="evidence" value="ECO:0007669"/>
    <property type="project" value="UniProtKB-KW"/>
</dbReference>
<dbReference type="CDD" id="cd02037">
    <property type="entry name" value="Mrp_NBP35"/>
    <property type="match status" value="1"/>
</dbReference>
<comment type="caution">
    <text evidence="7">The sequence shown here is derived from an EMBL/GenBank/DDBJ whole genome shotgun (WGS) entry which is preliminary data.</text>
</comment>
<keyword evidence="1 6" id="KW-0479">Metal-binding</keyword>
<organism evidence="7 8">
    <name type="scientific">Altererythrobacter ishigakiensis</name>
    <dbReference type="NCBI Taxonomy" id="476157"/>
    <lineage>
        <taxon>Bacteria</taxon>
        <taxon>Pseudomonadati</taxon>
        <taxon>Pseudomonadota</taxon>
        <taxon>Alphaproteobacteria</taxon>
        <taxon>Sphingomonadales</taxon>
        <taxon>Erythrobacteraceae</taxon>
        <taxon>Altererythrobacter</taxon>
    </lineage>
</organism>
<dbReference type="GO" id="GO:0016887">
    <property type="term" value="F:ATP hydrolysis activity"/>
    <property type="evidence" value="ECO:0007669"/>
    <property type="project" value="UniProtKB-UniRule"/>
</dbReference>
<dbReference type="Pfam" id="PF10609">
    <property type="entry name" value="ParA"/>
    <property type="match status" value="1"/>
</dbReference>
<dbReference type="EMBL" id="VLLK01000001">
    <property type="protein sequence ID" value="TWJ09274.1"/>
    <property type="molecule type" value="Genomic_DNA"/>
</dbReference>
<dbReference type="FunFam" id="3.40.50.300:FF:001119">
    <property type="entry name" value="Iron-sulfur cluster carrier protein"/>
    <property type="match status" value="1"/>
</dbReference>
<evidence type="ECO:0000256" key="3">
    <source>
        <dbReference type="ARBA" id="ARBA00022840"/>
    </source>
</evidence>
<dbReference type="SUPFAM" id="SSF52540">
    <property type="entry name" value="P-loop containing nucleoside triphosphate hydrolases"/>
    <property type="match status" value="1"/>
</dbReference>
<accession>A0A562UUG5</accession>
<evidence type="ECO:0000256" key="6">
    <source>
        <dbReference type="HAMAP-Rule" id="MF_02040"/>
    </source>
</evidence>
<keyword evidence="2 6" id="KW-0547">Nucleotide-binding</keyword>
<evidence type="ECO:0000313" key="8">
    <source>
        <dbReference type="Proteomes" id="UP000320547"/>
    </source>
</evidence>
<evidence type="ECO:0000256" key="5">
    <source>
        <dbReference type="ARBA" id="ARBA00023014"/>
    </source>
</evidence>
<dbReference type="GO" id="GO:0005524">
    <property type="term" value="F:ATP binding"/>
    <property type="evidence" value="ECO:0007669"/>
    <property type="project" value="UniProtKB-UniRule"/>
</dbReference>
<dbReference type="HAMAP" id="MF_02040">
    <property type="entry name" value="Mrp_NBP35"/>
    <property type="match status" value="1"/>
</dbReference>
<proteinExistence type="inferred from homology"/>
<comment type="function">
    <text evidence="6">Binds and transfers iron-sulfur (Fe-S) clusters to target apoproteins. Can hydrolyze ATP.</text>
</comment>
<dbReference type="GO" id="GO:0051539">
    <property type="term" value="F:4 iron, 4 sulfur cluster binding"/>
    <property type="evidence" value="ECO:0007669"/>
    <property type="project" value="TreeGrafter"/>
</dbReference>
<keyword evidence="3 6" id="KW-0067">ATP-binding</keyword>
<dbReference type="Gene3D" id="3.40.50.300">
    <property type="entry name" value="P-loop containing nucleotide triphosphate hydrolases"/>
    <property type="match status" value="1"/>
</dbReference>
<gene>
    <name evidence="7" type="ORF">JN10_0903</name>
</gene>
<comment type="subunit">
    <text evidence="6">Homodimer.</text>
</comment>
<name>A0A562UUG5_9SPHN</name>
<keyword evidence="4 6" id="KW-0408">Iron</keyword>
<reference evidence="7 8" key="1">
    <citation type="submission" date="2019-07" db="EMBL/GenBank/DDBJ databases">
        <title>Genomic Encyclopedia of Archaeal and Bacterial Type Strains, Phase II (KMG-II): from individual species to whole genera.</title>
        <authorList>
            <person name="Goeker M."/>
        </authorList>
    </citation>
    <scope>NUCLEOTIDE SEQUENCE [LARGE SCALE GENOMIC DNA]</scope>
    <source>
        <strain evidence="7 8">ATCC BAA-2084</strain>
    </source>
</reference>
<comment type="similarity">
    <text evidence="6">Belongs to the Mrp/NBP35 ATP-binding proteins family.</text>
</comment>
<keyword evidence="8" id="KW-1185">Reference proteome</keyword>
<sequence>MNSNDLQAHLSEPLAARVKSAKMIGERAIVVLDASGLPAKDRAAVEQEISEVLGAVEGVNEVRVAMMADKVKRRIIAIGSGKGGVGKSTLTTNLAVALRQMGVSVGVVDADIYGPSQPKLLKTEGMKPEAAGEKLIPVQSEYGVPVLSMGFLVKPAQALAWRGPMAGNALSQLVDAEWGETELLLIDLPPGTGDVQLSMLQKHRPDAAILVSTPQDLALIDAARAGQLFEQGQVPVIGLVENMAGYACPHCGEVSDPFGKGGFEAMAEKVDIPFLGRIPLALPIREAGDRGVPSASTDSDEGKAFVAVASKVADWLKKEST</sequence>
<dbReference type="AlphaFoldDB" id="A0A562UUG5"/>
<dbReference type="PANTHER" id="PTHR42961">
    <property type="entry name" value="IRON-SULFUR PROTEIN NUBPL"/>
    <property type="match status" value="1"/>
</dbReference>
<evidence type="ECO:0000256" key="2">
    <source>
        <dbReference type="ARBA" id="ARBA00022741"/>
    </source>
</evidence>
<feature type="binding site" evidence="6">
    <location>
        <begin position="81"/>
        <end position="88"/>
    </location>
    <ligand>
        <name>ATP</name>
        <dbReference type="ChEBI" id="CHEBI:30616"/>
    </ligand>
</feature>
<dbReference type="InterPro" id="IPR044304">
    <property type="entry name" value="NUBPL-like"/>
</dbReference>
<dbReference type="InterPro" id="IPR033756">
    <property type="entry name" value="YlxH/NBP35"/>
</dbReference>